<sequence length="173" mass="19683">MDNEPERRWNFVPIHKKYQREHFDCGYPVLNDYLKKYARQNHEKGIAKTFVAISQSNALKIDGFYTVSASVIEFASLPESYQKGMPTYPIPAILIGKLAVDKSVKGQGLGGELLVDAIFRAVKAAQEIGIFAVRVDAIDLQAKEFYLKYEFIPFQDKALSLFLPMKTILQEFI</sequence>
<keyword evidence="8" id="KW-1185">Reference proteome</keyword>
<dbReference type="RefSeq" id="WP_051502917.1">
    <property type="nucleotide sequence ID" value="NZ_JACJTA010000091.1"/>
</dbReference>
<dbReference type="Gene3D" id="3.40.630.30">
    <property type="match status" value="1"/>
</dbReference>
<keyword evidence="3" id="KW-0808">Transferase</keyword>
<dbReference type="EMBL" id="JACJTA010000091">
    <property type="protein sequence ID" value="MBD2608356.1"/>
    <property type="molecule type" value="Genomic_DNA"/>
</dbReference>
<dbReference type="InterPro" id="IPR016181">
    <property type="entry name" value="Acyl_CoA_acyltransferase"/>
</dbReference>
<evidence type="ECO:0000256" key="4">
    <source>
        <dbReference type="ARBA" id="ARBA00023315"/>
    </source>
</evidence>
<evidence type="ECO:0000256" key="2">
    <source>
        <dbReference type="ARBA" id="ARBA00022649"/>
    </source>
</evidence>
<reference evidence="7 8" key="1">
    <citation type="journal article" date="2020" name="ISME J.">
        <title>Comparative genomics reveals insights into cyanobacterial evolution and habitat adaptation.</title>
        <authorList>
            <person name="Chen M.Y."/>
            <person name="Teng W.K."/>
            <person name="Zhao L."/>
            <person name="Hu C.X."/>
            <person name="Zhou Y.K."/>
            <person name="Han B.P."/>
            <person name="Song L.R."/>
            <person name="Shu W.S."/>
        </authorList>
    </citation>
    <scope>NUCLEOTIDE SEQUENCE [LARGE SCALE GENOMIC DNA]</scope>
    <source>
        <strain evidence="7 8">FACHB-248</strain>
    </source>
</reference>
<accession>A0ABR8GZA4</accession>
<evidence type="ECO:0000313" key="8">
    <source>
        <dbReference type="Proteomes" id="UP000660380"/>
    </source>
</evidence>
<keyword evidence="1" id="KW-0678">Repressor</keyword>
<gene>
    <name evidence="7" type="ORF">H6G81_28520</name>
</gene>
<dbReference type="Proteomes" id="UP000660380">
    <property type="component" value="Unassembled WGS sequence"/>
</dbReference>
<evidence type="ECO:0000259" key="6">
    <source>
        <dbReference type="Pfam" id="PF13673"/>
    </source>
</evidence>
<comment type="catalytic activity">
    <reaction evidence="5">
        <text>glycyl-tRNA(Gly) + acetyl-CoA = N-acetylglycyl-tRNA(Gly) + CoA + H(+)</text>
        <dbReference type="Rhea" id="RHEA:81867"/>
        <dbReference type="Rhea" id="RHEA-COMP:9683"/>
        <dbReference type="Rhea" id="RHEA-COMP:19766"/>
        <dbReference type="ChEBI" id="CHEBI:15378"/>
        <dbReference type="ChEBI" id="CHEBI:57287"/>
        <dbReference type="ChEBI" id="CHEBI:57288"/>
        <dbReference type="ChEBI" id="CHEBI:78522"/>
        <dbReference type="ChEBI" id="CHEBI:232036"/>
    </reaction>
</comment>
<comment type="caution">
    <text evidence="7">The sequence shown here is derived from an EMBL/GenBank/DDBJ whole genome shotgun (WGS) entry which is preliminary data.</text>
</comment>
<dbReference type="Pfam" id="PF13673">
    <property type="entry name" value="Acetyltransf_10"/>
    <property type="match status" value="1"/>
</dbReference>
<evidence type="ECO:0000256" key="5">
    <source>
        <dbReference type="ARBA" id="ARBA00049880"/>
    </source>
</evidence>
<keyword evidence="2" id="KW-1277">Toxin-antitoxin system</keyword>
<proteinExistence type="predicted"/>
<keyword evidence="4" id="KW-0012">Acyltransferase</keyword>
<dbReference type="PANTHER" id="PTHR36449">
    <property type="entry name" value="ACETYLTRANSFERASE-RELATED"/>
    <property type="match status" value="1"/>
</dbReference>
<evidence type="ECO:0000313" key="7">
    <source>
        <dbReference type="EMBL" id="MBD2608356.1"/>
    </source>
</evidence>
<dbReference type="InterPro" id="IPR000182">
    <property type="entry name" value="GNAT_dom"/>
</dbReference>
<name>A0ABR8GZA4_9CYAN</name>
<dbReference type="SUPFAM" id="SSF55729">
    <property type="entry name" value="Acyl-CoA N-acyltransferases (Nat)"/>
    <property type="match status" value="1"/>
</dbReference>
<organism evidence="7 8">
    <name type="scientific">Scytonema hofmannii FACHB-248</name>
    <dbReference type="NCBI Taxonomy" id="1842502"/>
    <lineage>
        <taxon>Bacteria</taxon>
        <taxon>Bacillati</taxon>
        <taxon>Cyanobacteriota</taxon>
        <taxon>Cyanophyceae</taxon>
        <taxon>Nostocales</taxon>
        <taxon>Scytonemataceae</taxon>
        <taxon>Scytonema</taxon>
    </lineage>
</organism>
<feature type="domain" description="N-acetyltransferase" evidence="6">
    <location>
        <begin position="95"/>
        <end position="156"/>
    </location>
</feature>
<protein>
    <submittedName>
        <fullName evidence="7">GNAT family N-acetyltransferase</fullName>
    </submittedName>
</protein>
<evidence type="ECO:0000256" key="3">
    <source>
        <dbReference type="ARBA" id="ARBA00022679"/>
    </source>
</evidence>
<evidence type="ECO:0000256" key="1">
    <source>
        <dbReference type="ARBA" id="ARBA00022491"/>
    </source>
</evidence>
<dbReference type="PANTHER" id="PTHR36449:SF1">
    <property type="entry name" value="ACETYLTRANSFERASE"/>
    <property type="match status" value="1"/>
</dbReference>